<sequence length="72" mass="7571">MDKRNVGNQRYIMTAVAKLSNGQVQGKRSTRILGGSLFDFYIGQAATVSKAGASSLAHAAWVGSVKSTARLA</sequence>
<protein>
    <submittedName>
        <fullName evidence="1">Uncharacterized protein</fullName>
    </submittedName>
</protein>
<evidence type="ECO:0000313" key="2">
    <source>
        <dbReference type="Proteomes" id="UP000178370"/>
    </source>
</evidence>
<proteinExistence type="predicted"/>
<dbReference type="EMBL" id="MFKV01000009">
    <property type="protein sequence ID" value="OGG50636.1"/>
    <property type="molecule type" value="Genomic_DNA"/>
</dbReference>
<gene>
    <name evidence="1" type="ORF">A2763_00435</name>
</gene>
<organism evidence="1 2">
    <name type="scientific">Candidatus Kaiserbacteria bacterium RIFCSPHIGHO2_01_FULL_54_36</name>
    <dbReference type="NCBI Taxonomy" id="1798482"/>
    <lineage>
        <taxon>Bacteria</taxon>
        <taxon>Candidatus Kaiseribacteriota</taxon>
    </lineage>
</organism>
<reference evidence="1 2" key="1">
    <citation type="journal article" date="2016" name="Nat. Commun.">
        <title>Thousands of microbial genomes shed light on interconnected biogeochemical processes in an aquifer system.</title>
        <authorList>
            <person name="Anantharaman K."/>
            <person name="Brown C.T."/>
            <person name="Hug L.A."/>
            <person name="Sharon I."/>
            <person name="Castelle C.J."/>
            <person name="Probst A.J."/>
            <person name="Thomas B.C."/>
            <person name="Singh A."/>
            <person name="Wilkins M.J."/>
            <person name="Karaoz U."/>
            <person name="Brodie E.L."/>
            <person name="Williams K.H."/>
            <person name="Hubbard S.S."/>
            <person name="Banfield J.F."/>
        </authorList>
    </citation>
    <scope>NUCLEOTIDE SEQUENCE [LARGE SCALE GENOMIC DNA]</scope>
</reference>
<accession>A0A1F6CN55</accession>
<dbReference type="Proteomes" id="UP000178370">
    <property type="component" value="Unassembled WGS sequence"/>
</dbReference>
<comment type="caution">
    <text evidence="1">The sequence shown here is derived from an EMBL/GenBank/DDBJ whole genome shotgun (WGS) entry which is preliminary data.</text>
</comment>
<evidence type="ECO:0000313" key="1">
    <source>
        <dbReference type="EMBL" id="OGG50636.1"/>
    </source>
</evidence>
<name>A0A1F6CN55_9BACT</name>
<dbReference type="AlphaFoldDB" id="A0A1F6CN55"/>